<dbReference type="STRING" id="394096.DB31_1807"/>
<dbReference type="AlphaFoldDB" id="A0A085WAS6"/>
<comment type="caution">
    <text evidence="2">The sequence shown here is derived from an EMBL/GenBank/DDBJ whole genome shotgun (WGS) entry which is preliminary data.</text>
</comment>
<evidence type="ECO:0000313" key="3">
    <source>
        <dbReference type="Proteomes" id="UP000028725"/>
    </source>
</evidence>
<dbReference type="Proteomes" id="UP000028725">
    <property type="component" value="Unassembled WGS sequence"/>
</dbReference>
<dbReference type="EMBL" id="JMCB01000013">
    <property type="protein sequence ID" value="KFE64789.1"/>
    <property type="molecule type" value="Genomic_DNA"/>
</dbReference>
<keyword evidence="3" id="KW-1185">Reference proteome</keyword>
<sequence>MLRGGGDGHCVSGPPGRGDVAGVPTTHGTRATIGKAPRVQ</sequence>
<organism evidence="2 3">
    <name type="scientific">Hyalangium minutum</name>
    <dbReference type="NCBI Taxonomy" id="394096"/>
    <lineage>
        <taxon>Bacteria</taxon>
        <taxon>Pseudomonadati</taxon>
        <taxon>Myxococcota</taxon>
        <taxon>Myxococcia</taxon>
        <taxon>Myxococcales</taxon>
        <taxon>Cystobacterineae</taxon>
        <taxon>Archangiaceae</taxon>
        <taxon>Hyalangium</taxon>
    </lineage>
</organism>
<accession>A0A085WAS6</accession>
<reference evidence="2 3" key="1">
    <citation type="submission" date="2014-04" db="EMBL/GenBank/DDBJ databases">
        <title>Genome assembly of Hyalangium minutum DSM 14724.</title>
        <authorList>
            <person name="Sharma G."/>
            <person name="Subramanian S."/>
        </authorList>
    </citation>
    <scope>NUCLEOTIDE SEQUENCE [LARGE SCALE GENOMIC DNA]</scope>
    <source>
        <strain evidence="2 3">DSM 14724</strain>
    </source>
</reference>
<gene>
    <name evidence="2" type="ORF">DB31_1807</name>
</gene>
<name>A0A085WAS6_9BACT</name>
<feature type="region of interest" description="Disordered" evidence="1">
    <location>
        <begin position="1"/>
        <end position="40"/>
    </location>
</feature>
<proteinExistence type="predicted"/>
<protein>
    <submittedName>
        <fullName evidence="2">Uncharacterized protein</fullName>
    </submittedName>
</protein>
<evidence type="ECO:0000256" key="1">
    <source>
        <dbReference type="SAM" id="MobiDB-lite"/>
    </source>
</evidence>
<evidence type="ECO:0000313" key="2">
    <source>
        <dbReference type="EMBL" id="KFE64789.1"/>
    </source>
</evidence>